<organism evidence="1 2">
    <name type="scientific">Arabis nemorensis</name>
    <dbReference type="NCBI Taxonomy" id="586526"/>
    <lineage>
        <taxon>Eukaryota</taxon>
        <taxon>Viridiplantae</taxon>
        <taxon>Streptophyta</taxon>
        <taxon>Embryophyta</taxon>
        <taxon>Tracheophyta</taxon>
        <taxon>Spermatophyta</taxon>
        <taxon>Magnoliopsida</taxon>
        <taxon>eudicotyledons</taxon>
        <taxon>Gunneridae</taxon>
        <taxon>Pentapetalae</taxon>
        <taxon>rosids</taxon>
        <taxon>malvids</taxon>
        <taxon>Brassicales</taxon>
        <taxon>Brassicaceae</taxon>
        <taxon>Arabideae</taxon>
        <taxon>Arabis</taxon>
    </lineage>
</organism>
<accession>A0A565BL86</accession>
<evidence type="ECO:0000313" key="1">
    <source>
        <dbReference type="EMBL" id="VVB02393.1"/>
    </source>
</evidence>
<evidence type="ECO:0000313" key="2">
    <source>
        <dbReference type="Proteomes" id="UP000489600"/>
    </source>
</evidence>
<dbReference type="Proteomes" id="UP000489600">
    <property type="component" value="Unassembled WGS sequence"/>
</dbReference>
<proteinExistence type="predicted"/>
<keyword evidence="2" id="KW-1185">Reference proteome</keyword>
<dbReference type="EMBL" id="CABITT030000004">
    <property type="protein sequence ID" value="VVB02393.1"/>
    <property type="molecule type" value="Genomic_DNA"/>
</dbReference>
<comment type="caution">
    <text evidence="1">The sequence shown here is derived from an EMBL/GenBank/DDBJ whole genome shotgun (WGS) entry which is preliminary data.</text>
</comment>
<reference evidence="1" key="1">
    <citation type="submission" date="2019-07" db="EMBL/GenBank/DDBJ databases">
        <authorList>
            <person name="Dittberner H."/>
        </authorList>
    </citation>
    <scope>NUCLEOTIDE SEQUENCE [LARGE SCALE GENOMIC DNA]</scope>
</reference>
<gene>
    <name evidence="1" type="ORF">ANE_LOCUS12837</name>
</gene>
<sequence length="202" mass="22165">MEMLVLSFRRLVLGSFSLEIGLDLGSRRCLLSFSPSSLCRTFDGGGQQWDLVYVSCALASVSLMVVVGFRIFNPSDRGLGAGYVVIRQSFKGTSSVMKLLCFGLDANFNLIKASTETSVSSSRQPMGHLISGFKISSLNRSSLARFGSGPYALVSPYLYMNGAQEIDWDEVCYHSFKTNKALGLSSYQLSLDQSSLGYRLFH</sequence>
<dbReference type="AlphaFoldDB" id="A0A565BL86"/>
<protein>
    <submittedName>
        <fullName evidence="1">Uncharacterized protein</fullName>
    </submittedName>
</protein>
<name>A0A565BL86_9BRAS</name>